<comment type="caution">
    <text evidence="5">The sequence shown here is derived from an EMBL/GenBank/DDBJ whole genome shotgun (WGS) entry which is preliminary data.</text>
</comment>
<evidence type="ECO:0000313" key="6">
    <source>
        <dbReference type="Proteomes" id="UP001239445"/>
    </source>
</evidence>
<keyword evidence="6" id="KW-1185">Reference proteome</keyword>
<dbReference type="PANTHER" id="PTHR12652:SF23">
    <property type="entry name" value="MICROBODY (PEROXISOME) PROLIFERATION PROTEIN PEROXIN 11B (EUROFUNG)"/>
    <property type="match status" value="1"/>
</dbReference>
<dbReference type="EMBL" id="MU839828">
    <property type="protein sequence ID" value="KAK1759587.1"/>
    <property type="molecule type" value="Genomic_DNA"/>
</dbReference>
<dbReference type="Proteomes" id="UP001239445">
    <property type="component" value="Unassembled WGS sequence"/>
</dbReference>
<dbReference type="GO" id="GO:0016559">
    <property type="term" value="P:peroxisome fission"/>
    <property type="evidence" value="ECO:0007669"/>
    <property type="project" value="InterPro"/>
</dbReference>
<evidence type="ECO:0000313" key="5">
    <source>
        <dbReference type="EMBL" id="KAK1759587.1"/>
    </source>
</evidence>
<keyword evidence="2" id="KW-0472">Membrane</keyword>
<keyword evidence="1" id="KW-0962">Peroxisome biogenesis</keyword>
<sequence length="273" mass="30455">MAGTLEQFIRFGTDASGLERTFRLLQALAQTLLFFLPARALLFRLLTDWVWIWNAAADEDTAKLETATLAALGDLRARFALGRRFFRVFRFLESFSAAWALLPVAREGGGVLTWLEISARSFNGMYLLLETLHFPEALGIGGVSVWGAERARVLHVEGQRFWFFALVCGVMVGVGRVVELWGQERGQEQGGVQDGEKKEKDLEEVRKKRREVMRRTLRRLVADVLDLAVPGAVVGWVPVSPGVVGVMMLGSTWLTAAEVWERCGREIDAGKST</sequence>
<dbReference type="Pfam" id="PF05648">
    <property type="entry name" value="PEX11"/>
    <property type="match status" value="1"/>
</dbReference>
<evidence type="ECO:0000256" key="3">
    <source>
        <dbReference type="ARBA" id="ARBA00023140"/>
    </source>
</evidence>
<dbReference type="PANTHER" id="PTHR12652">
    <property type="entry name" value="PEROXISOMAL BIOGENESIS FACTOR 11"/>
    <property type="match status" value="1"/>
</dbReference>
<accession>A0AAJ0BKG0</accession>
<proteinExistence type="predicted"/>
<dbReference type="AlphaFoldDB" id="A0AAJ0BKG0"/>
<gene>
    <name evidence="5" type="ORF">QBC47DRAFT_410335</name>
</gene>
<name>A0AAJ0BKG0_9PEZI</name>
<evidence type="ECO:0000256" key="2">
    <source>
        <dbReference type="ARBA" id="ARBA00023136"/>
    </source>
</evidence>
<organism evidence="5 6">
    <name type="scientific">Echria macrotheca</name>
    <dbReference type="NCBI Taxonomy" id="438768"/>
    <lineage>
        <taxon>Eukaryota</taxon>
        <taxon>Fungi</taxon>
        <taxon>Dikarya</taxon>
        <taxon>Ascomycota</taxon>
        <taxon>Pezizomycotina</taxon>
        <taxon>Sordariomycetes</taxon>
        <taxon>Sordariomycetidae</taxon>
        <taxon>Sordariales</taxon>
        <taxon>Schizotheciaceae</taxon>
        <taxon>Echria</taxon>
    </lineage>
</organism>
<evidence type="ECO:0000256" key="1">
    <source>
        <dbReference type="ARBA" id="ARBA00022593"/>
    </source>
</evidence>
<reference evidence="5" key="1">
    <citation type="submission" date="2023-06" db="EMBL/GenBank/DDBJ databases">
        <title>Genome-scale phylogeny and comparative genomics of the fungal order Sordariales.</title>
        <authorList>
            <consortium name="Lawrence Berkeley National Laboratory"/>
            <person name="Hensen N."/>
            <person name="Bonometti L."/>
            <person name="Westerberg I."/>
            <person name="Brannstrom I.O."/>
            <person name="Guillou S."/>
            <person name="Cros-Aarteil S."/>
            <person name="Calhoun S."/>
            <person name="Haridas S."/>
            <person name="Kuo A."/>
            <person name="Mondo S."/>
            <person name="Pangilinan J."/>
            <person name="Riley R."/>
            <person name="Labutti K."/>
            <person name="Andreopoulos B."/>
            <person name="Lipzen A."/>
            <person name="Chen C."/>
            <person name="Yanf M."/>
            <person name="Daum C."/>
            <person name="Ng V."/>
            <person name="Clum A."/>
            <person name="Steindorff A."/>
            <person name="Ohm R."/>
            <person name="Martin F."/>
            <person name="Silar P."/>
            <person name="Natvig D."/>
            <person name="Lalanne C."/>
            <person name="Gautier V."/>
            <person name="Ament-Velasquez S.L."/>
            <person name="Kruys A."/>
            <person name="Hutchinson M.I."/>
            <person name="Powell A.J."/>
            <person name="Barry K."/>
            <person name="Miller A.N."/>
            <person name="Grigoriev I.V."/>
            <person name="Debuchy R."/>
            <person name="Gladieux P."/>
            <person name="Thoren M.H."/>
            <person name="Johannesson H."/>
        </authorList>
    </citation>
    <scope>NUCLEOTIDE SEQUENCE</scope>
    <source>
        <strain evidence="5">PSN4</strain>
    </source>
</reference>
<comment type="subcellular location">
    <subcellularLocation>
        <location evidence="4">Peroxisome membrane</location>
    </subcellularLocation>
</comment>
<evidence type="ECO:0000256" key="4">
    <source>
        <dbReference type="ARBA" id="ARBA00046271"/>
    </source>
</evidence>
<dbReference type="InterPro" id="IPR008733">
    <property type="entry name" value="PEX11"/>
</dbReference>
<keyword evidence="3" id="KW-0576">Peroxisome</keyword>
<dbReference type="GO" id="GO:0005778">
    <property type="term" value="C:peroxisomal membrane"/>
    <property type="evidence" value="ECO:0007669"/>
    <property type="project" value="UniProtKB-SubCell"/>
</dbReference>
<protein>
    <submittedName>
        <fullName evidence="5">Peroxisomal biogenesis factor 11-domain-containing protein</fullName>
    </submittedName>
</protein>